<evidence type="ECO:0000256" key="4">
    <source>
        <dbReference type="ARBA" id="ARBA00023002"/>
    </source>
</evidence>
<evidence type="ECO:0000256" key="2">
    <source>
        <dbReference type="ARBA" id="ARBA00022617"/>
    </source>
</evidence>
<accession>A0A151QUA6</accession>
<organism evidence="10 11">
    <name type="scientific">Cajanus cajan</name>
    <name type="common">Pigeon pea</name>
    <name type="synonym">Cajanus indicus</name>
    <dbReference type="NCBI Taxonomy" id="3821"/>
    <lineage>
        <taxon>Eukaryota</taxon>
        <taxon>Viridiplantae</taxon>
        <taxon>Streptophyta</taxon>
        <taxon>Embryophyta</taxon>
        <taxon>Tracheophyta</taxon>
        <taxon>Spermatophyta</taxon>
        <taxon>Magnoliopsida</taxon>
        <taxon>eudicotyledons</taxon>
        <taxon>Gunneridae</taxon>
        <taxon>Pentapetalae</taxon>
        <taxon>rosids</taxon>
        <taxon>fabids</taxon>
        <taxon>Fabales</taxon>
        <taxon>Fabaceae</taxon>
        <taxon>Papilionoideae</taxon>
        <taxon>50 kb inversion clade</taxon>
        <taxon>NPAAA clade</taxon>
        <taxon>indigoferoid/millettioid clade</taxon>
        <taxon>Phaseoleae</taxon>
        <taxon>Cajanus</taxon>
    </lineage>
</organism>
<dbReference type="InterPro" id="IPR036396">
    <property type="entry name" value="Cyt_P450_sf"/>
</dbReference>
<dbReference type="PRINTS" id="PR00463">
    <property type="entry name" value="EP450I"/>
</dbReference>
<protein>
    <submittedName>
        <fullName evidence="10">Cytochrome P450 71D11</fullName>
        <ecNumber evidence="10">1.14.14.1</ecNumber>
    </submittedName>
</protein>
<dbReference type="Gramene" id="C.cajan_48550.t">
    <property type="protein sequence ID" value="C.cajan_48550.t"/>
    <property type="gene ID" value="C.cajan_48550"/>
</dbReference>
<dbReference type="AlphaFoldDB" id="A0A151QUA6"/>
<dbReference type="InterPro" id="IPR002401">
    <property type="entry name" value="Cyt_P450_E_grp-I"/>
</dbReference>
<proteinExistence type="inferred from homology"/>
<evidence type="ECO:0000313" key="11">
    <source>
        <dbReference type="Proteomes" id="UP000075243"/>
    </source>
</evidence>
<sequence length="555" mass="63438">MDSEVLNILALVMPLFLFVILAQKIGKNVKKTDSSLKLPPAPWKLPIIGNTHHLVTSIPPHKRLRDLAKIYGPFMHLQLGEVFTIIVSSPKYAMEIMKTHDVIFASRPRILASVVFSYECKDIAFSPYGDYWRQLRKLCTVELLTQKRVNSFQPIREEELANLVKMVASHNGSPINLTEAVLLSTYNIISRSAFGMKCRDKEEFISLLKKVMTVTAGFNIEDLFPSAKWLHLVTGARPKLERLHRQMDKILQNIIDEHKEAKSKAKEDQAEAEEYLVDILLKFQDGNDSNQNICLTINNIKAIIMVVALEWVKILHLTTFSSSQIQVAFSSTTTSQLMDIFTGGGEAESTTINWAMAEMIRNPRVMKKAQVEVREVFNIKEKVDEICINELKYLKSVVKETLRLHPPTPLLLPRECGQTCEIDGYHVPVKSKILINAWAIGRDPKNWTEPDRFYPERFIDSSIDYKGSNFEYIPFGAGRRICPGITYGLASVEETLAFLLYHFDWKLPNGMKSEDLDMTEQFGASVKRKDDLYLMAVVSHLGKMVIAKYYYKIYY</sequence>
<evidence type="ECO:0000256" key="8">
    <source>
        <dbReference type="SAM" id="Coils"/>
    </source>
</evidence>
<dbReference type="EMBL" id="KQ484750">
    <property type="protein sequence ID" value="KYP33865.1"/>
    <property type="molecule type" value="Genomic_DNA"/>
</dbReference>
<keyword evidence="5 6" id="KW-0408">Iron</keyword>
<dbReference type="InterPro" id="IPR017972">
    <property type="entry name" value="Cyt_P450_CS"/>
</dbReference>
<evidence type="ECO:0000256" key="6">
    <source>
        <dbReference type="PIRSR" id="PIRSR602401-1"/>
    </source>
</evidence>
<feature type="coiled-coil region" evidence="8">
    <location>
        <begin position="240"/>
        <end position="278"/>
    </location>
</feature>
<dbReference type="PANTHER" id="PTHR47955:SF8">
    <property type="entry name" value="CYTOCHROME P450 71D11-LIKE"/>
    <property type="match status" value="1"/>
</dbReference>
<dbReference type="PANTHER" id="PTHR47955">
    <property type="entry name" value="CYTOCHROME P450 FAMILY 71 PROTEIN"/>
    <property type="match status" value="1"/>
</dbReference>
<comment type="similarity">
    <text evidence="1 7">Belongs to the cytochrome P450 family.</text>
</comment>
<comment type="cofactor">
    <cofactor evidence="6">
        <name>heme</name>
        <dbReference type="ChEBI" id="CHEBI:30413"/>
    </cofactor>
</comment>
<evidence type="ECO:0000256" key="9">
    <source>
        <dbReference type="SAM" id="Phobius"/>
    </source>
</evidence>
<dbReference type="OMA" id="KCKEQDA"/>
<keyword evidence="7" id="KW-0503">Monooxygenase</keyword>
<dbReference type="GO" id="GO:0016712">
    <property type="term" value="F:oxidoreductase activity, acting on paired donors, with incorporation or reduction of molecular oxygen, reduced flavin or flavoprotein as one donor, and incorporation of one atom of oxygen"/>
    <property type="evidence" value="ECO:0007669"/>
    <property type="project" value="UniProtKB-EC"/>
</dbReference>
<evidence type="ECO:0000256" key="3">
    <source>
        <dbReference type="ARBA" id="ARBA00022723"/>
    </source>
</evidence>
<keyword evidence="9" id="KW-0812">Transmembrane</keyword>
<dbReference type="SUPFAM" id="SSF48264">
    <property type="entry name" value="Cytochrome P450"/>
    <property type="match status" value="1"/>
</dbReference>
<feature type="transmembrane region" description="Helical" evidence="9">
    <location>
        <begin position="6"/>
        <end position="22"/>
    </location>
</feature>
<dbReference type="Gene3D" id="1.10.630.10">
    <property type="entry name" value="Cytochrome P450"/>
    <property type="match status" value="1"/>
</dbReference>
<dbReference type="GO" id="GO:0020037">
    <property type="term" value="F:heme binding"/>
    <property type="evidence" value="ECO:0007669"/>
    <property type="project" value="InterPro"/>
</dbReference>
<keyword evidence="9" id="KW-1133">Transmembrane helix</keyword>
<dbReference type="InterPro" id="IPR001128">
    <property type="entry name" value="Cyt_P450"/>
</dbReference>
<dbReference type="Pfam" id="PF00067">
    <property type="entry name" value="p450"/>
    <property type="match status" value="2"/>
</dbReference>
<dbReference type="EC" id="1.14.14.1" evidence="10"/>
<keyword evidence="11" id="KW-1185">Reference proteome</keyword>
<name>A0A151QUA6_CAJCA</name>
<evidence type="ECO:0000256" key="5">
    <source>
        <dbReference type="ARBA" id="ARBA00023004"/>
    </source>
</evidence>
<dbReference type="PRINTS" id="PR00385">
    <property type="entry name" value="P450"/>
</dbReference>
<dbReference type="CDD" id="cd11072">
    <property type="entry name" value="CYP71-like"/>
    <property type="match status" value="1"/>
</dbReference>
<keyword evidence="9" id="KW-0472">Membrane</keyword>
<keyword evidence="4 7" id="KW-0560">Oxidoreductase</keyword>
<dbReference type="PROSITE" id="PS00086">
    <property type="entry name" value="CYTOCHROME_P450"/>
    <property type="match status" value="1"/>
</dbReference>
<keyword evidence="8" id="KW-0175">Coiled coil</keyword>
<reference evidence="10" key="1">
    <citation type="journal article" date="2012" name="Nat. Biotechnol.">
        <title>Draft genome sequence of pigeonpea (Cajanus cajan), an orphan legume crop of resource-poor farmers.</title>
        <authorList>
            <person name="Varshney R.K."/>
            <person name="Chen W."/>
            <person name="Li Y."/>
            <person name="Bharti A.K."/>
            <person name="Saxena R.K."/>
            <person name="Schlueter J.A."/>
            <person name="Donoghue M.T."/>
            <person name="Azam S."/>
            <person name="Fan G."/>
            <person name="Whaley A.M."/>
            <person name="Farmer A.D."/>
            <person name="Sheridan J."/>
            <person name="Iwata A."/>
            <person name="Tuteja R."/>
            <person name="Penmetsa R.V."/>
            <person name="Wu W."/>
            <person name="Upadhyaya H.D."/>
            <person name="Yang S.P."/>
            <person name="Shah T."/>
            <person name="Saxena K.B."/>
            <person name="Michael T."/>
            <person name="McCombie W.R."/>
            <person name="Yang B."/>
            <person name="Zhang G."/>
            <person name="Yang H."/>
            <person name="Wang J."/>
            <person name="Spillane C."/>
            <person name="Cook D.R."/>
            <person name="May G.D."/>
            <person name="Xu X."/>
            <person name="Jackson S.A."/>
        </authorList>
    </citation>
    <scope>NUCLEOTIDE SEQUENCE [LARGE SCALE GENOMIC DNA]</scope>
</reference>
<evidence type="ECO:0000256" key="1">
    <source>
        <dbReference type="ARBA" id="ARBA00010617"/>
    </source>
</evidence>
<keyword evidence="3 6" id="KW-0479">Metal-binding</keyword>
<gene>
    <name evidence="10" type="ORF">KK1_045247</name>
</gene>
<dbReference type="STRING" id="3821.A0A151QUA6"/>
<keyword evidence="2 6" id="KW-0349">Heme</keyword>
<evidence type="ECO:0000313" key="10">
    <source>
        <dbReference type="EMBL" id="KYP33865.1"/>
    </source>
</evidence>
<feature type="binding site" description="axial binding residue" evidence="6">
    <location>
        <position position="482"/>
    </location>
    <ligand>
        <name>heme</name>
        <dbReference type="ChEBI" id="CHEBI:30413"/>
    </ligand>
    <ligandPart>
        <name>Fe</name>
        <dbReference type="ChEBI" id="CHEBI:18248"/>
    </ligandPart>
</feature>
<dbReference type="Proteomes" id="UP000075243">
    <property type="component" value="Unassembled WGS sequence"/>
</dbReference>
<evidence type="ECO:0000256" key="7">
    <source>
        <dbReference type="RuleBase" id="RU000461"/>
    </source>
</evidence>
<dbReference type="GO" id="GO:0005506">
    <property type="term" value="F:iron ion binding"/>
    <property type="evidence" value="ECO:0007669"/>
    <property type="project" value="InterPro"/>
</dbReference>